<feature type="binding site" evidence="12 17">
    <location>
        <position position="374"/>
    </location>
    <ligand>
        <name>Zn(2+)</name>
        <dbReference type="ChEBI" id="CHEBI:29105"/>
    </ligand>
</feature>
<comment type="function">
    <text evidence="1 12">Catalyzes the sequential NAD-dependent oxidations of L-histidinol to L-histidinaldehyde and then to L-histidine.</text>
</comment>
<feature type="binding site" evidence="12 17">
    <location>
        <position position="271"/>
    </location>
    <ligand>
        <name>Zn(2+)</name>
        <dbReference type="ChEBI" id="CHEBI:29105"/>
    </ligand>
</feature>
<evidence type="ECO:0000256" key="8">
    <source>
        <dbReference type="ARBA" id="ARBA00023002"/>
    </source>
</evidence>
<keyword evidence="9 12" id="KW-0520">NAD</keyword>
<dbReference type="EC" id="1.1.1.23" evidence="4 12"/>
<dbReference type="EMBL" id="CP046172">
    <property type="protein sequence ID" value="QIS11052.1"/>
    <property type="molecule type" value="Genomic_DNA"/>
</dbReference>
<feature type="binding site" evidence="12 15">
    <location>
        <position position="226"/>
    </location>
    <ligand>
        <name>NAD(+)</name>
        <dbReference type="ChEBI" id="CHEBI:57540"/>
    </ligand>
</feature>
<dbReference type="PROSITE" id="PS00611">
    <property type="entry name" value="HISOL_DEHYDROGENASE"/>
    <property type="match status" value="1"/>
</dbReference>
<dbReference type="GO" id="GO:0051287">
    <property type="term" value="F:NAD binding"/>
    <property type="evidence" value="ECO:0007669"/>
    <property type="project" value="InterPro"/>
</dbReference>
<dbReference type="InterPro" id="IPR001692">
    <property type="entry name" value="Histidinol_DH_CS"/>
</dbReference>
<comment type="catalytic activity">
    <reaction evidence="11 12">
        <text>L-histidinol + 2 NAD(+) + H2O = L-histidine + 2 NADH + 3 H(+)</text>
        <dbReference type="Rhea" id="RHEA:20641"/>
        <dbReference type="ChEBI" id="CHEBI:15377"/>
        <dbReference type="ChEBI" id="CHEBI:15378"/>
        <dbReference type="ChEBI" id="CHEBI:57540"/>
        <dbReference type="ChEBI" id="CHEBI:57595"/>
        <dbReference type="ChEBI" id="CHEBI:57699"/>
        <dbReference type="ChEBI" id="CHEBI:57945"/>
        <dbReference type="EC" id="1.1.1.23"/>
    </reaction>
</comment>
<dbReference type="PANTHER" id="PTHR21256">
    <property type="entry name" value="HISTIDINOL DEHYDROGENASE HDH"/>
    <property type="match status" value="1"/>
</dbReference>
<keyword evidence="12" id="KW-0028">Amino-acid biosynthesis</keyword>
<dbReference type="PANTHER" id="PTHR21256:SF2">
    <property type="entry name" value="HISTIDINE BIOSYNTHESIS TRIFUNCTIONAL PROTEIN"/>
    <property type="match status" value="1"/>
</dbReference>
<protein>
    <recommendedName>
        <fullName evidence="5 12">Histidinol dehydrogenase</fullName>
        <shortName evidence="12">HDH</shortName>
        <ecNumber evidence="4 12">1.1.1.23</ecNumber>
    </recommendedName>
</protein>
<proteinExistence type="inferred from homology"/>
<keyword evidence="8 12" id="KW-0560">Oxidoreductase</keyword>
<evidence type="ECO:0000256" key="10">
    <source>
        <dbReference type="ARBA" id="ARBA00023102"/>
    </source>
</evidence>
<evidence type="ECO:0000256" key="3">
    <source>
        <dbReference type="ARBA" id="ARBA00010178"/>
    </source>
</evidence>
<feature type="binding site" evidence="12 15">
    <location>
        <position position="198"/>
    </location>
    <ligand>
        <name>NAD(+)</name>
        <dbReference type="ChEBI" id="CHEBI:57540"/>
    </ligand>
</feature>
<keyword evidence="10 12" id="KW-0368">Histidine biosynthesis</keyword>
<dbReference type="GO" id="GO:0005829">
    <property type="term" value="C:cytosol"/>
    <property type="evidence" value="ECO:0007669"/>
    <property type="project" value="TreeGrafter"/>
</dbReference>
<evidence type="ECO:0000256" key="4">
    <source>
        <dbReference type="ARBA" id="ARBA00012965"/>
    </source>
</evidence>
<dbReference type="RefSeq" id="WP_167473930.1">
    <property type="nucleotide sequence ID" value="NZ_CP046172.1"/>
</dbReference>
<feature type="binding site" evidence="12 16">
    <location>
        <position position="341"/>
    </location>
    <ligand>
        <name>substrate</name>
    </ligand>
</feature>
<evidence type="ECO:0000256" key="13">
    <source>
        <dbReference type="PIRNR" id="PIRNR000099"/>
    </source>
</evidence>
<comment type="similarity">
    <text evidence="3 12 13 18">Belongs to the histidinol dehydrogenase family.</text>
</comment>
<dbReference type="GO" id="GO:0004399">
    <property type="term" value="F:histidinol dehydrogenase activity"/>
    <property type="evidence" value="ECO:0007669"/>
    <property type="project" value="UniProtKB-UniRule"/>
</dbReference>
<dbReference type="PIRSF" id="PIRSF000099">
    <property type="entry name" value="Histidinol_dh"/>
    <property type="match status" value="1"/>
</dbReference>
<dbReference type="Gene3D" id="3.40.50.1980">
    <property type="entry name" value="Nitrogenase molybdenum iron protein domain"/>
    <property type="match status" value="2"/>
</dbReference>
<keyword evidence="20" id="KW-1185">Reference proteome</keyword>
<feature type="active site" description="Proton acceptor" evidence="12 14">
    <location>
        <position position="341"/>
    </location>
</feature>
<dbReference type="InterPro" id="IPR016161">
    <property type="entry name" value="Ald_DH/histidinol_DH"/>
</dbReference>
<evidence type="ECO:0000313" key="19">
    <source>
        <dbReference type="EMBL" id="QIS11052.1"/>
    </source>
</evidence>
<evidence type="ECO:0000256" key="1">
    <source>
        <dbReference type="ARBA" id="ARBA00003850"/>
    </source>
</evidence>
<feature type="binding site" evidence="12 16">
    <location>
        <position position="271"/>
    </location>
    <ligand>
        <name>substrate</name>
    </ligand>
</feature>
<evidence type="ECO:0000256" key="11">
    <source>
        <dbReference type="ARBA" id="ARBA00049489"/>
    </source>
</evidence>
<dbReference type="GO" id="GO:0008270">
    <property type="term" value="F:zinc ion binding"/>
    <property type="evidence" value="ECO:0007669"/>
    <property type="project" value="UniProtKB-UniRule"/>
</dbReference>
<dbReference type="InterPro" id="IPR022695">
    <property type="entry name" value="Histidinol_DH_monofunct"/>
</dbReference>
<dbReference type="SUPFAM" id="SSF53720">
    <property type="entry name" value="ALDH-like"/>
    <property type="match status" value="1"/>
</dbReference>
<name>A0A6G9YCX5_9NOCA</name>
<evidence type="ECO:0000256" key="2">
    <source>
        <dbReference type="ARBA" id="ARBA00004940"/>
    </source>
</evidence>
<dbReference type="UniPathway" id="UPA00031">
    <property type="reaction ID" value="UER00014"/>
</dbReference>
<keyword evidence="7 12" id="KW-0862">Zinc</keyword>
<dbReference type="HAMAP" id="MF_01024">
    <property type="entry name" value="HisD"/>
    <property type="match status" value="1"/>
</dbReference>
<dbReference type="CDD" id="cd06572">
    <property type="entry name" value="Histidinol_dh"/>
    <property type="match status" value="1"/>
</dbReference>
<dbReference type="FunFam" id="3.40.50.1980:FF:000001">
    <property type="entry name" value="Histidinol dehydrogenase"/>
    <property type="match status" value="1"/>
</dbReference>
<feature type="binding site" evidence="12 16">
    <location>
        <position position="249"/>
    </location>
    <ligand>
        <name>substrate</name>
    </ligand>
</feature>
<evidence type="ECO:0000313" key="20">
    <source>
        <dbReference type="Proteomes" id="UP000503540"/>
    </source>
</evidence>
<evidence type="ECO:0000256" key="15">
    <source>
        <dbReference type="PIRSR" id="PIRSR000099-2"/>
    </source>
</evidence>
<dbReference type="InterPro" id="IPR012131">
    <property type="entry name" value="Hstdl_DH"/>
</dbReference>
<dbReference type="KEGG" id="nah:F5544_15855"/>
<evidence type="ECO:0000256" key="18">
    <source>
        <dbReference type="RuleBase" id="RU004175"/>
    </source>
</evidence>
<feature type="binding site" evidence="12 17">
    <location>
        <position position="274"/>
    </location>
    <ligand>
        <name>Zn(2+)</name>
        <dbReference type="ChEBI" id="CHEBI:29105"/>
    </ligand>
</feature>
<dbReference type="Proteomes" id="UP000503540">
    <property type="component" value="Chromosome"/>
</dbReference>
<feature type="active site" description="Proton acceptor" evidence="12 14">
    <location>
        <position position="340"/>
    </location>
</feature>
<dbReference type="AlphaFoldDB" id="A0A6G9YCX5"/>
<dbReference type="NCBIfam" id="TIGR00069">
    <property type="entry name" value="hisD"/>
    <property type="match status" value="1"/>
</dbReference>
<dbReference type="GO" id="GO:0000105">
    <property type="term" value="P:L-histidine biosynthetic process"/>
    <property type="evidence" value="ECO:0007669"/>
    <property type="project" value="UniProtKB-UniRule"/>
</dbReference>
<evidence type="ECO:0000256" key="9">
    <source>
        <dbReference type="ARBA" id="ARBA00023027"/>
    </source>
</evidence>
<feature type="binding site" evidence="12 15">
    <location>
        <position position="134"/>
    </location>
    <ligand>
        <name>NAD(+)</name>
        <dbReference type="ChEBI" id="CHEBI:57540"/>
    </ligand>
</feature>
<feature type="binding site" evidence="12 16">
    <location>
        <position position="433"/>
    </location>
    <ligand>
        <name>substrate</name>
    </ligand>
</feature>
<evidence type="ECO:0000256" key="17">
    <source>
        <dbReference type="PIRSR" id="PIRSR000099-4"/>
    </source>
</evidence>
<evidence type="ECO:0000256" key="7">
    <source>
        <dbReference type="ARBA" id="ARBA00022833"/>
    </source>
</evidence>
<dbReference type="PRINTS" id="PR00083">
    <property type="entry name" value="HOLDHDRGNASE"/>
</dbReference>
<reference evidence="19 20" key="1">
    <citation type="journal article" date="2019" name="ACS Chem. Biol.">
        <title>Identification and Mobilization of a Cryptic Antibiotic Biosynthesis Gene Locus from a Human-Pathogenic Nocardia Isolate.</title>
        <authorList>
            <person name="Herisse M."/>
            <person name="Ishida K."/>
            <person name="Porter J.L."/>
            <person name="Howden B."/>
            <person name="Hertweck C."/>
            <person name="Stinear T.P."/>
            <person name="Pidot S.J."/>
        </authorList>
    </citation>
    <scope>NUCLEOTIDE SEQUENCE [LARGE SCALE GENOMIC DNA]</scope>
    <source>
        <strain evidence="19 20">AUSMDU00012717</strain>
    </source>
</reference>
<dbReference type="Pfam" id="PF00815">
    <property type="entry name" value="Histidinol_dh"/>
    <property type="match status" value="1"/>
</dbReference>
<accession>A0A6G9YCX5</accession>
<feature type="binding site" evidence="12 16">
    <location>
        <position position="374"/>
    </location>
    <ligand>
        <name>substrate</name>
    </ligand>
</feature>
<evidence type="ECO:0000256" key="12">
    <source>
        <dbReference type="HAMAP-Rule" id="MF_01024"/>
    </source>
</evidence>
<evidence type="ECO:0000256" key="6">
    <source>
        <dbReference type="ARBA" id="ARBA00022723"/>
    </source>
</evidence>
<comment type="pathway">
    <text evidence="2 12">Amino-acid biosynthesis; L-histidine biosynthesis; L-histidine from 5-phospho-alpha-D-ribose 1-diphosphate: step 9/9.</text>
</comment>
<gene>
    <name evidence="12 19" type="primary">hisD</name>
    <name evidence="19" type="ORF">F5544_15855</name>
</gene>
<feature type="binding site" evidence="12 17">
    <location>
        <position position="433"/>
    </location>
    <ligand>
        <name>Zn(2+)</name>
        <dbReference type="ChEBI" id="CHEBI:29105"/>
    </ligand>
</feature>
<feature type="binding site" evidence="12 16">
    <location>
        <position position="274"/>
    </location>
    <ligand>
        <name>substrate</name>
    </ligand>
</feature>
<evidence type="ECO:0000256" key="16">
    <source>
        <dbReference type="PIRSR" id="PIRSR000099-3"/>
    </source>
</evidence>
<evidence type="ECO:0000256" key="14">
    <source>
        <dbReference type="PIRSR" id="PIRSR000099-1"/>
    </source>
</evidence>
<evidence type="ECO:0000256" key="5">
    <source>
        <dbReference type="ARBA" id="ARBA00016531"/>
    </source>
</evidence>
<sequence length="445" mass="45956">MTSRIELARVDLRGRTPSVAELRAALPRGGVDVDSVLHQVRPVVEAVRERGAAAALEFGERFDGVVPPSVRVPAAELEAALTQLDPAVRAALEESIARARKVHADQRRTDKTTEVVPGGTVTERWVPVERVGLYVPGGNAVYPSSVVMNVVPAQTAGVGSLVVASPPQAQFGGLPHPTILAAARLLGVEEVWAVGGAQAVALLSYGGVDTDGTQLEPVDLITGPGNIYVTAAKRLCRGLVGIDAEAGPTEIAILADATADPVHVAADLISQAEHDVLAASVLVTDSAELADAVDAALNIQLAVVKHAHRVREALSGKQSGTVLVDDIEQGLRVVNAYAAEHLEIQTADAAAVAARVRSAGAVFVGAYAPVSLGDYCAGSNHVLPTAGCARHSSGLSVQTFLRGIHVVEYTEAALKDVAGHVVALANAEDLPAHGQAVTARFEALA</sequence>
<dbReference type="Gene3D" id="1.20.5.1300">
    <property type="match status" value="1"/>
</dbReference>
<feature type="binding site" evidence="12 16">
    <location>
        <position position="428"/>
    </location>
    <ligand>
        <name>substrate</name>
    </ligand>
</feature>
<keyword evidence="6 12" id="KW-0479">Metal-binding</keyword>
<organism evidence="19 20">
    <name type="scientific">Nocardia arthritidis</name>
    <dbReference type="NCBI Taxonomy" id="228602"/>
    <lineage>
        <taxon>Bacteria</taxon>
        <taxon>Bacillati</taxon>
        <taxon>Actinomycetota</taxon>
        <taxon>Actinomycetes</taxon>
        <taxon>Mycobacteriales</taxon>
        <taxon>Nocardiaceae</taxon>
        <taxon>Nocardia</taxon>
    </lineage>
</organism>
<comment type="cofactor">
    <cofactor evidence="12 17">
        <name>Zn(2+)</name>
        <dbReference type="ChEBI" id="CHEBI:29105"/>
    </cofactor>
    <text evidence="12 17">Binds 1 zinc ion per subunit.</text>
</comment>